<dbReference type="STRING" id="6334.A0A0V1BYL7"/>
<dbReference type="InterPro" id="IPR011989">
    <property type="entry name" value="ARM-like"/>
</dbReference>
<proteinExistence type="predicted"/>
<dbReference type="EMBL" id="JYDH01000005">
    <property type="protein sequence ID" value="KRY42106.1"/>
    <property type="molecule type" value="Genomic_DNA"/>
</dbReference>
<dbReference type="Gene3D" id="1.25.10.10">
    <property type="entry name" value="Leucine-rich Repeat Variant"/>
    <property type="match status" value="1"/>
</dbReference>
<evidence type="ECO:0000313" key="2">
    <source>
        <dbReference type="Proteomes" id="UP000054776"/>
    </source>
</evidence>
<name>A0A0V1BYL7_TRISP</name>
<dbReference type="Proteomes" id="UP000054776">
    <property type="component" value="Unassembled WGS sequence"/>
</dbReference>
<protein>
    <submittedName>
        <fullName evidence="1">Hsp70-binding protein 1</fullName>
    </submittedName>
</protein>
<dbReference type="PANTHER" id="PTHR19316">
    <property type="entry name" value="PROTEIN FOLDING REGULATOR"/>
    <property type="match status" value="1"/>
</dbReference>
<dbReference type="AlphaFoldDB" id="A0A0V1BYL7"/>
<gene>
    <name evidence="1" type="primary">Hspbp1</name>
    <name evidence="1" type="ORF">T01_11658</name>
</gene>
<dbReference type="InterPro" id="IPR016024">
    <property type="entry name" value="ARM-type_fold"/>
</dbReference>
<organism evidence="1 2">
    <name type="scientific">Trichinella spiralis</name>
    <name type="common">Trichina worm</name>
    <dbReference type="NCBI Taxonomy" id="6334"/>
    <lineage>
        <taxon>Eukaryota</taxon>
        <taxon>Metazoa</taxon>
        <taxon>Ecdysozoa</taxon>
        <taxon>Nematoda</taxon>
        <taxon>Enoplea</taxon>
        <taxon>Dorylaimia</taxon>
        <taxon>Trichinellida</taxon>
        <taxon>Trichinellidae</taxon>
        <taxon>Trichinella</taxon>
    </lineage>
</organism>
<dbReference type="OrthoDB" id="10250458at2759"/>
<dbReference type="InParanoid" id="A0A0V1BYL7"/>
<dbReference type="PANTHER" id="PTHR19316:SF18">
    <property type="entry name" value="HSP70-BINDING PROTEIN 1"/>
    <property type="match status" value="1"/>
</dbReference>
<evidence type="ECO:0000313" key="1">
    <source>
        <dbReference type="EMBL" id="KRY42106.1"/>
    </source>
</evidence>
<dbReference type="GO" id="GO:0005783">
    <property type="term" value="C:endoplasmic reticulum"/>
    <property type="evidence" value="ECO:0007669"/>
    <property type="project" value="TreeGrafter"/>
</dbReference>
<accession>A0A0V1BYL7</accession>
<dbReference type="GO" id="GO:0000774">
    <property type="term" value="F:adenyl-nucleotide exchange factor activity"/>
    <property type="evidence" value="ECO:0007669"/>
    <property type="project" value="TreeGrafter"/>
</dbReference>
<keyword evidence="2" id="KW-1185">Reference proteome</keyword>
<sequence length="330" mass="36986">MADDEIPHAYWKACFNLAAQSTTGSTTSDVQEIDEEVEQLVSKRAWLCDALADYSRNTDPALLMKKHVKTLLDISHQQGEPNDDQTRLIEQTLEALIDLTGDSDLAVNFGNIGGYQLLKWLLRQSKPNLKCQTAELIAELAQNHIQSQQALCNSHIMPVLIALLKSDDQLIIVRRKALYALSCMIRGCSDAVALFCGLGGIKYVVNLLNAEDDQLKTKCCFFLRNLLNEIPQHAGKYQIFVFFSLSLFNLHFISSDSVVDMSLLSTIGCLIEEKDETMQEEAVNLLHTVVSNSKKACLAMNTTDACLKTKFENLCELWKAEHHDQVSFQI</sequence>
<dbReference type="SUPFAM" id="SSF48371">
    <property type="entry name" value="ARM repeat"/>
    <property type="match status" value="1"/>
</dbReference>
<comment type="caution">
    <text evidence="1">The sequence shown here is derived from an EMBL/GenBank/DDBJ whole genome shotgun (WGS) entry which is preliminary data.</text>
</comment>
<dbReference type="InterPro" id="IPR050693">
    <property type="entry name" value="Hsp70_NEF-Inhibitors"/>
</dbReference>
<reference evidence="1 2" key="1">
    <citation type="submission" date="2015-01" db="EMBL/GenBank/DDBJ databases">
        <title>Evolution of Trichinella species and genotypes.</title>
        <authorList>
            <person name="Korhonen P.K."/>
            <person name="Edoardo P."/>
            <person name="Giuseppe L.R."/>
            <person name="Gasser R.B."/>
        </authorList>
    </citation>
    <scope>NUCLEOTIDE SEQUENCE [LARGE SCALE GENOMIC DNA]</scope>
    <source>
        <strain evidence="1">ISS3</strain>
    </source>
</reference>